<evidence type="ECO:0000259" key="1">
    <source>
        <dbReference type="Pfam" id="PF13391"/>
    </source>
</evidence>
<evidence type="ECO:0000313" key="2">
    <source>
        <dbReference type="EMBL" id="ABO60215.1"/>
    </source>
</evidence>
<name>A4JVB2_BURVG</name>
<feature type="domain" description="HNH nuclease" evidence="1">
    <location>
        <begin position="309"/>
        <end position="358"/>
    </location>
</feature>
<dbReference type="Pfam" id="PF13391">
    <property type="entry name" value="HNH_2"/>
    <property type="match status" value="1"/>
</dbReference>
<dbReference type="Proteomes" id="UP000002287">
    <property type="component" value="Plasmid pBVIE03"/>
</dbReference>
<dbReference type="KEGG" id="bvi:Bcep1808_7338"/>
<sequence length="384" mass="43415">MAKAITQFFRDLGYPFKNPRWSWGARRNDVIILRTWADEYSGKTRQVVVLDPDRFDDDESYGFDERIGHLRAIWAGGCAAYTVIVEAADTNARPRKIASYRDDAIFVIKGLDVRDDGAIVADLSELVEVRRISQHVRWFRTDAGEGSFPVDTALETGVSGSTLVQKLPAFREWLVGIARKRTTARYGVAMKRFGLGYYQLYNAMRKLGRECVSAGEPVLTSLLLSAEGRCSDGFEDEFGIVDDEAERQRCYQYWNDAEPDPMPASEDAHRQGIEGDSLEVRAERFASVLVRQHQSKFRKAVFLAYGGCCAITGCAIPEALEAAHLHGRDWREGHNNAEDGVLLRRDLHALYDRELLSLVDGIAHFDEQVLDHYEVYEGVQVCKY</sequence>
<dbReference type="EMBL" id="CP000619">
    <property type="protein sequence ID" value="ABO60215.1"/>
    <property type="molecule type" value="Genomic_DNA"/>
</dbReference>
<dbReference type="InterPro" id="IPR003615">
    <property type="entry name" value="HNH_nuc"/>
</dbReference>
<accession>A4JVB2</accession>
<reference evidence="2 3" key="1">
    <citation type="submission" date="2007-03" db="EMBL/GenBank/DDBJ databases">
        <title>Complete sequence of plasmid pBVIE03 of Burkholderia vietnamiensis G4.</title>
        <authorList>
            <consortium name="US DOE Joint Genome Institute"/>
            <person name="Copeland A."/>
            <person name="Lucas S."/>
            <person name="Lapidus A."/>
            <person name="Barry K."/>
            <person name="Detter J.C."/>
            <person name="Glavina del Rio T."/>
            <person name="Hammon N."/>
            <person name="Israni S."/>
            <person name="Dalin E."/>
            <person name="Tice H."/>
            <person name="Pitluck S."/>
            <person name="Chain P."/>
            <person name="Malfatti S."/>
            <person name="Shin M."/>
            <person name="Vergez L."/>
            <person name="Schmutz J."/>
            <person name="Larimer F."/>
            <person name="Land M."/>
            <person name="Hauser L."/>
            <person name="Kyrpides N."/>
            <person name="Tiedje J."/>
            <person name="Richardson P."/>
        </authorList>
    </citation>
    <scope>NUCLEOTIDE SEQUENCE [LARGE SCALE GENOMIC DNA]</scope>
    <source>
        <strain evidence="3">G4 / LMG 22486</strain>
        <plasmid evidence="2 3">pBVIE03</plasmid>
    </source>
</reference>
<dbReference type="HOGENOM" id="CLU_719017_0_0_4"/>
<proteinExistence type="predicted"/>
<geneLocation type="plasmid" evidence="2 3">
    <name>pBVIE03</name>
</geneLocation>
<evidence type="ECO:0000313" key="3">
    <source>
        <dbReference type="Proteomes" id="UP000002287"/>
    </source>
</evidence>
<gene>
    <name evidence="2" type="ordered locus">Bcep1808_7338</name>
</gene>
<dbReference type="AlphaFoldDB" id="A4JVB2"/>
<keyword evidence="2" id="KW-0614">Plasmid</keyword>
<protein>
    <recommendedName>
        <fullName evidence="1">HNH nuclease domain-containing protein</fullName>
    </recommendedName>
</protein>
<organism evidence="2 3">
    <name type="scientific">Burkholderia vietnamiensis (strain G4 / LMG 22486)</name>
    <name type="common">Burkholderia cepacia (strain R1808)</name>
    <dbReference type="NCBI Taxonomy" id="269482"/>
    <lineage>
        <taxon>Bacteria</taxon>
        <taxon>Pseudomonadati</taxon>
        <taxon>Pseudomonadota</taxon>
        <taxon>Betaproteobacteria</taxon>
        <taxon>Burkholderiales</taxon>
        <taxon>Burkholderiaceae</taxon>
        <taxon>Burkholderia</taxon>
        <taxon>Burkholderia cepacia complex</taxon>
    </lineage>
</organism>